<organism evidence="1 2">
    <name type="scientific">Pelotomaculum thermopropionicum (strain DSM 13744 / JCM 10971 / SI)</name>
    <dbReference type="NCBI Taxonomy" id="370438"/>
    <lineage>
        <taxon>Bacteria</taxon>
        <taxon>Bacillati</taxon>
        <taxon>Bacillota</taxon>
        <taxon>Clostridia</taxon>
        <taxon>Eubacteriales</taxon>
        <taxon>Desulfotomaculaceae</taxon>
        <taxon>Pelotomaculum</taxon>
    </lineage>
</organism>
<accession>A5D614</accession>
<dbReference type="HOGENOM" id="CLU_879558_0_0_9"/>
<reference evidence="2" key="1">
    <citation type="journal article" date="2008" name="Genome Res.">
        <title>The genome of Pelotomaculum thermopropionicum reveals niche-associated evolution in anaerobic microbiota.</title>
        <authorList>
            <person name="Kosaka T."/>
            <person name="Kato S."/>
            <person name="Shimoyama T."/>
            <person name="Ishii S."/>
            <person name="Abe T."/>
            <person name="Watanabe K."/>
        </authorList>
    </citation>
    <scope>NUCLEOTIDE SEQUENCE [LARGE SCALE GENOMIC DNA]</scope>
    <source>
        <strain evidence="2">DSM 13744 / JCM 10971 / SI</strain>
    </source>
</reference>
<dbReference type="KEGG" id="pth:PTH_0132"/>
<protein>
    <submittedName>
        <fullName evidence="1">Uncharacterized protein</fullName>
    </submittedName>
</protein>
<dbReference type="Proteomes" id="UP000006556">
    <property type="component" value="Chromosome"/>
</dbReference>
<dbReference type="STRING" id="370438.PTH_0132"/>
<dbReference type="EMBL" id="AP009389">
    <property type="protein sequence ID" value="BAF58311.1"/>
    <property type="molecule type" value="Genomic_DNA"/>
</dbReference>
<evidence type="ECO:0000313" key="1">
    <source>
        <dbReference type="EMBL" id="BAF58311.1"/>
    </source>
</evidence>
<sequence length="316" mass="35564">MAHIDLQRLKTEFVADIFHLHAVHQGGSPSDSGSHMDCFRHLLLVRTLLQGILSVGLYAVRALQSMGHGKGYKRFLPRAQGPLFEHSTVISHKLFPQMRGFFTHRGKPGQVGRVVITVHRRFLLFFLKIFFYKFNCPERLRTGRKLASLDPSGQLEKVCRAVNVLQRLQQAPGQAAPFTDGKGLFQDAPAAPVNIFKDPFLRMPRAGQVIAAVRRRAKNHLVPAQQLNCPAKTGRRQGRDIRSYQDNRRIAKVKYMPAYCQHAPAQIARRLENNFRFASNGPPQLLQAVCRGSGNKGYCPLHGPDLVQRVQQEGPL</sequence>
<keyword evidence="2" id="KW-1185">Reference proteome</keyword>
<evidence type="ECO:0000313" key="2">
    <source>
        <dbReference type="Proteomes" id="UP000006556"/>
    </source>
</evidence>
<gene>
    <name evidence="1" type="ordered locus">PTH_0132</name>
</gene>
<dbReference type="AlphaFoldDB" id="A5D614"/>
<proteinExistence type="predicted"/>
<name>A5D614_PELTS</name>